<dbReference type="EMBL" id="JZWT02000027">
    <property type="protein sequence ID" value="MFB6491275.1"/>
    <property type="molecule type" value="Genomic_DNA"/>
</dbReference>
<comment type="caution">
    <text evidence="1">The sequence shown here is derived from an EMBL/GenBank/DDBJ whole genome shotgun (WGS) entry which is preliminary data.</text>
</comment>
<name>A0ACC6V3P6_9CREN</name>
<organism evidence="1 2">
    <name type="scientific">Thermoproteus sp. AZ2</name>
    <dbReference type="NCBI Taxonomy" id="1609232"/>
    <lineage>
        <taxon>Archaea</taxon>
        <taxon>Thermoproteota</taxon>
        <taxon>Thermoprotei</taxon>
        <taxon>Thermoproteales</taxon>
        <taxon>Thermoproteaceae</taxon>
        <taxon>Thermoproteus</taxon>
    </lineage>
</organism>
<protein>
    <submittedName>
        <fullName evidence="1">Aminotransferase class I/II-fold pyridoxal phosphate-dependent enzyme</fullName>
    </submittedName>
</protein>
<keyword evidence="1" id="KW-0808">Transferase</keyword>
<sequence>MKIEHFEWLRSHRAEYDLSSSGMAPLSLDEVLRLGEPGNLVEDLASLYGVDRRNIALTHGAQEGNFAALSALRGAVEEAVTVVPEYEPIRALPGFLGLKHVEAELGGSPSALFDLIRPGVVLFFSNPNNPTGLYLGRKELWELSDSLRRAGAYAVVDSIFLDFVLDDVRGLPLERMAYTFSTSKFYTMAGAKAGWVIGDEDIVRRIGGVIDLVSPLVHDACLSYASILVRKRDWVRERNLGIIRPNIEALRGAGVEAQYVEHMPIAYVKCRGSSGSAAAEELLRRGVLVVPGRLFGRDDGFRIGLGSSRRADFEAAAGIIADVLKGLCRG</sequence>
<dbReference type="Proteomes" id="UP000033636">
    <property type="component" value="Unassembled WGS sequence"/>
</dbReference>
<evidence type="ECO:0000313" key="2">
    <source>
        <dbReference type="Proteomes" id="UP000033636"/>
    </source>
</evidence>
<keyword evidence="1" id="KW-0032">Aminotransferase</keyword>
<gene>
    <name evidence="1" type="ORF">TU35_008605</name>
</gene>
<evidence type="ECO:0000313" key="1">
    <source>
        <dbReference type="EMBL" id="MFB6491275.1"/>
    </source>
</evidence>
<proteinExistence type="predicted"/>
<reference evidence="1" key="1">
    <citation type="submission" date="2024-07" db="EMBL/GenBank/DDBJ databases">
        <title>Metagenome and Metagenome-Assembled Genomes of Archaea from a hot spring from the geothermal field of Los Azufres, Mexico.</title>
        <authorList>
            <person name="Marin-Paredes R."/>
            <person name="Martinez-Romero E."/>
            <person name="Servin-Garciduenas L.E."/>
        </authorList>
    </citation>
    <scope>NUCLEOTIDE SEQUENCE</scope>
</reference>
<accession>A0ACC6V3P6</accession>